<proteinExistence type="predicted"/>
<dbReference type="InterPro" id="IPR050572">
    <property type="entry name" value="Fe-S_Ferredoxin"/>
</dbReference>
<reference evidence="6 7" key="1">
    <citation type="journal article" date="2017" name="ISME J.">
        <title>Potential for microbial H2 and metal transformations associated with novel bacteria and archaea in deep terrestrial subsurface sediments.</title>
        <authorList>
            <person name="Hernsdorf A.W."/>
            <person name="Amano Y."/>
            <person name="Miyakawa K."/>
            <person name="Ise K."/>
            <person name="Suzuki Y."/>
            <person name="Anantharaman K."/>
            <person name="Probst A."/>
            <person name="Burstein D."/>
            <person name="Thomas B.C."/>
            <person name="Banfield J.F."/>
        </authorList>
    </citation>
    <scope>NUCLEOTIDE SEQUENCE [LARGE SCALE GENOMIC DNA]</scope>
    <source>
        <strain evidence="6">HGW-Wallbacteria-1</strain>
    </source>
</reference>
<dbReference type="NCBIfam" id="NF038196">
    <property type="entry name" value="ferrodoxin_EFR1"/>
    <property type="match status" value="1"/>
</dbReference>
<protein>
    <recommendedName>
        <fullName evidence="5">4Fe-4S ferredoxin-type domain-containing protein</fullName>
    </recommendedName>
</protein>
<gene>
    <name evidence="6" type="ORF">CVV64_17875</name>
</gene>
<keyword evidence="2" id="KW-0479">Metal-binding</keyword>
<dbReference type="Gene3D" id="3.30.70.20">
    <property type="match status" value="1"/>
</dbReference>
<dbReference type="InterPro" id="IPR029039">
    <property type="entry name" value="Flavoprotein-like_sf"/>
</dbReference>
<evidence type="ECO:0000313" key="7">
    <source>
        <dbReference type="Proteomes" id="UP000233256"/>
    </source>
</evidence>
<name>A0A2N1PJX8_9BACT</name>
<feature type="domain" description="4Fe-4S ferredoxin-type" evidence="5">
    <location>
        <begin position="229"/>
        <end position="252"/>
    </location>
</feature>
<evidence type="ECO:0000256" key="2">
    <source>
        <dbReference type="ARBA" id="ARBA00022723"/>
    </source>
</evidence>
<evidence type="ECO:0000259" key="5">
    <source>
        <dbReference type="PROSITE" id="PS51379"/>
    </source>
</evidence>
<dbReference type="AlphaFoldDB" id="A0A2N1PJX8"/>
<dbReference type="GO" id="GO:0051539">
    <property type="term" value="F:4 iron, 4 sulfur cluster binding"/>
    <property type="evidence" value="ECO:0007669"/>
    <property type="project" value="UniProtKB-KW"/>
</dbReference>
<dbReference type="Gene3D" id="3.40.50.360">
    <property type="match status" value="1"/>
</dbReference>
<evidence type="ECO:0000256" key="4">
    <source>
        <dbReference type="ARBA" id="ARBA00023014"/>
    </source>
</evidence>
<evidence type="ECO:0000256" key="3">
    <source>
        <dbReference type="ARBA" id="ARBA00023004"/>
    </source>
</evidence>
<dbReference type="Pfam" id="PF13237">
    <property type="entry name" value="Fer4_10"/>
    <property type="match status" value="1"/>
</dbReference>
<comment type="caution">
    <text evidence="6">The sequence shown here is derived from an EMBL/GenBank/DDBJ whole genome shotgun (WGS) entry which is preliminary data.</text>
</comment>
<keyword evidence="4" id="KW-0411">Iron-sulfur</keyword>
<dbReference type="InterPro" id="IPR017900">
    <property type="entry name" value="4Fe4S_Fe_S_CS"/>
</dbReference>
<sequence>MSVVLHYFTGTGNSFVQARALAESLKAAGEPGKVVLSPMTALFKGKMEDFSSFDAQGFVFPVYMWGIPLIVRDFAAACNFPQDCYLFAMTTCGGMAAATLPMLDDVLKRSGQSSGKRGLASGFTVDMPGNYTPFYGAWSEDKQQKVFVQAEARLHSIAAIIRERRNHPLERGWALANLFLTGIVYRFSSPKIPLMARKFKVDSNCTGCGVCQRVCPVSNIELKKTPQFRDHCQHCLACLHWCPEQAIQFGSSRGRKRYRHPEIKLQNMEDQHDGKVTEI</sequence>
<dbReference type="InterPro" id="IPR047964">
    <property type="entry name" value="EFR1-like"/>
</dbReference>
<evidence type="ECO:0000256" key="1">
    <source>
        <dbReference type="ARBA" id="ARBA00022485"/>
    </source>
</evidence>
<evidence type="ECO:0000313" key="6">
    <source>
        <dbReference type="EMBL" id="PKK88658.1"/>
    </source>
</evidence>
<feature type="domain" description="4Fe-4S ferredoxin-type" evidence="5">
    <location>
        <begin position="197"/>
        <end position="225"/>
    </location>
</feature>
<dbReference type="PANTHER" id="PTHR43687">
    <property type="entry name" value="ADENYLYLSULFATE REDUCTASE, BETA SUBUNIT"/>
    <property type="match status" value="1"/>
</dbReference>
<accession>A0A2N1PJX8</accession>
<organism evidence="6 7">
    <name type="scientific">Candidatus Wallbacteria bacterium HGW-Wallbacteria-1</name>
    <dbReference type="NCBI Taxonomy" id="2013854"/>
    <lineage>
        <taxon>Bacteria</taxon>
        <taxon>Candidatus Walliibacteriota</taxon>
    </lineage>
</organism>
<dbReference type="Proteomes" id="UP000233256">
    <property type="component" value="Unassembled WGS sequence"/>
</dbReference>
<dbReference type="EMBL" id="PGXC01000038">
    <property type="protein sequence ID" value="PKK88658.1"/>
    <property type="molecule type" value="Genomic_DNA"/>
</dbReference>
<keyword evidence="3" id="KW-0408">Iron</keyword>
<keyword evidence="1" id="KW-0004">4Fe-4S</keyword>
<dbReference type="PROSITE" id="PS00198">
    <property type="entry name" value="4FE4S_FER_1"/>
    <property type="match status" value="1"/>
</dbReference>
<dbReference type="PROSITE" id="PS51379">
    <property type="entry name" value="4FE4S_FER_2"/>
    <property type="match status" value="2"/>
</dbReference>
<dbReference type="PANTHER" id="PTHR43687:SF1">
    <property type="entry name" value="FERREDOXIN III"/>
    <property type="match status" value="1"/>
</dbReference>
<dbReference type="SUPFAM" id="SSF54862">
    <property type="entry name" value="4Fe-4S ferredoxins"/>
    <property type="match status" value="1"/>
</dbReference>
<dbReference type="SUPFAM" id="SSF52218">
    <property type="entry name" value="Flavoproteins"/>
    <property type="match status" value="1"/>
</dbReference>
<dbReference type="GO" id="GO:0046872">
    <property type="term" value="F:metal ion binding"/>
    <property type="evidence" value="ECO:0007669"/>
    <property type="project" value="UniProtKB-KW"/>
</dbReference>
<dbReference type="InterPro" id="IPR017896">
    <property type="entry name" value="4Fe4S_Fe-S-bd"/>
</dbReference>